<feature type="region of interest" description="Disordered" evidence="7">
    <location>
        <begin position="299"/>
        <end position="323"/>
    </location>
</feature>
<feature type="compositionally biased region" description="Low complexity" evidence="7">
    <location>
        <begin position="299"/>
        <end position="315"/>
    </location>
</feature>
<evidence type="ECO:0000313" key="10">
    <source>
        <dbReference type="Proteomes" id="UP000008141"/>
    </source>
</evidence>
<evidence type="ECO:0000256" key="3">
    <source>
        <dbReference type="ARBA" id="ARBA00022796"/>
    </source>
</evidence>
<evidence type="ECO:0000256" key="4">
    <source>
        <dbReference type="ARBA" id="ARBA00022989"/>
    </source>
</evidence>
<dbReference type="RefSeq" id="XP_005845436.1">
    <property type="nucleotide sequence ID" value="XM_005845374.1"/>
</dbReference>
<keyword evidence="6" id="KW-0813">Transport</keyword>
<dbReference type="Proteomes" id="UP000008141">
    <property type="component" value="Unassembled WGS sequence"/>
</dbReference>
<dbReference type="EMBL" id="GL433852">
    <property type="protein sequence ID" value="EFN53334.1"/>
    <property type="molecule type" value="Genomic_DNA"/>
</dbReference>
<reference evidence="9 10" key="1">
    <citation type="journal article" date="2010" name="Plant Cell">
        <title>The Chlorella variabilis NC64A genome reveals adaptation to photosymbiosis, coevolution with viruses, and cryptic sex.</title>
        <authorList>
            <person name="Blanc G."/>
            <person name="Duncan G."/>
            <person name="Agarkova I."/>
            <person name="Borodovsky M."/>
            <person name="Gurnon J."/>
            <person name="Kuo A."/>
            <person name="Lindquist E."/>
            <person name="Lucas S."/>
            <person name="Pangilinan J."/>
            <person name="Polle J."/>
            <person name="Salamov A."/>
            <person name="Terry A."/>
            <person name="Yamada T."/>
            <person name="Dunigan D.D."/>
            <person name="Grigoriev I.V."/>
            <person name="Claverie J.M."/>
            <person name="Van Etten J.L."/>
        </authorList>
    </citation>
    <scope>NUCLEOTIDE SEQUENCE [LARGE SCALE GENOMIC DNA]</scope>
    <source>
        <strain evidence="9 10">NC64A</strain>
    </source>
</reference>
<dbReference type="OrthoDB" id="73901at2759"/>
<dbReference type="Pfam" id="PF04145">
    <property type="entry name" value="Ctr"/>
    <property type="match status" value="1"/>
</dbReference>
<feature type="signal peptide" evidence="8">
    <location>
        <begin position="1"/>
        <end position="22"/>
    </location>
</feature>
<name>E1ZLW6_CHLVA</name>
<dbReference type="eggNOG" id="ENOG502S14K">
    <property type="taxonomic scope" value="Eukaryota"/>
</dbReference>
<keyword evidence="8" id="KW-0732">Signal</keyword>
<evidence type="ECO:0000256" key="5">
    <source>
        <dbReference type="ARBA" id="ARBA00023136"/>
    </source>
</evidence>
<dbReference type="PANTHER" id="PTHR12483:SF115">
    <property type="entry name" value="COPPER TRANSPORT PROTEIN"/>
    <property type="match status" value="1"/>
</dbReference>
<evidence type="ECO:0000256" key="6">
    <source>
        <dbReference type="RuleBase" id="RU367022"/>
    </source>
</evidence>
<keyword evidence="2 6" id="KW-0812">Transmembrane</keyword>
<dbReference type="GeneID" id="17352802"/>
<keyword evidence="6" id="KW-0186">Copper</keyword>
<feature type="chain" id="PRO_5003156340" description="Copper transport protein" evidence="8">
    <location>
        <begin position="23"/>
        <end position="472"/>
    </location>
</feature>
<keyword evidence="4 6" id="KW-1133">Transmembrane helix</keyword>
<keyword evidence="6" id="KW-0406">Ion transport</keyword>
<comment type="similarity">
    <text evidence="1 6">Belongs to the copper transporter (Ctr) (TC 1.A.56) family. SLC31A subfamily.</text>
</comment>
<keyword evidence="3 6" id="KW-0187">Copper transport</keyword>
<gene>
    <name evidence="9" type="ORF">CHLNCDRAFT_137060</name>
</gene>
<feature type="transmembrane region" description="Helical" evidence="6">
    <location>
        <begin position="379"/>
        <end position="400"/>
    </location>
</feature>
<dbReference type="STRING" id="554065.E1ZLW6"/>
<comment type="subcellular location">
    <subcellularLocation>
        <location evidence="6">Membrane</location>
        <topology evidence="6">Multi-pass membrane protein</topology>
    </subcellularLocation>
</comment>
<evidence type="ECO:0000256" key="8">
    <source>
        <dbReference type="SAM" id="SignalP"/>
    </source>
</evidence>
<accession>E1ZLW6</accession>
<proteinExistence type="inferred from homology"/>
<dbReference type="GO" id="GO:0005375">
    <property type="term" value="F:copper ion transmembrane transporter activity"/>
    <property type="evidence" value="ECO:0007669"/>
    <property type="project" value="UniProtKB-UniRule"/>
</dbReference>
<keyword evidence="5 6" id="KW-0472">Membrane</keyword>
<dbReference type="PANTHER" id="PTHR12483">
    <property type="entry name" value="SOLUTE CARRIER FAMILY 31 COPPER TRANSPORTERS"/>
    <property type="match status" value="1"/>
</dbReference>
<feature type="transmembrane region" description="Helical" evidence="6">
    <location>
        <begin position="250"/>
        <end position="267"/>
    </location>
</feature>
<feature type="transmembrane region" description="Helical" evidence="6">
    <location>
        <begin position="406"/>
        <end position="425"/>
    </location>
</feature>
<sequence length="472" mass="49243">MARPSSGALVLVLLCLVAAVKGEVMPSGNMTDPCYTDPAADACAGFERSAADWTSDLDTLCQEMPFMIGCSMWTQCQAGQANVDSPFCSPASLVGDICVADAMSKMYGCEAHNALCTNTTKVQQCLQPGVAPNVPTTFQTKADIDGVCTSHSMDGCQNCTSVGRTNFKACPELFNIYSKLCISMPDMSQCQNWQVFCSNQTLAAAFPMFCSGDAADGSSSALPPMKMWMHQSTRDIFLFKEWVPNSTGQYIGLCISMCVLAVFTQFLKAVRLRVEMRWSAEARGPSLCCGLENGSPSAASSDSAASGSAGGIKPSGSKDSELAEVPTCCGGGGAAVAPDDGTLVPTSRRAPWRRGSGQQGALACCGVQLITRAQARRNFWRAVFTFVVMLLDYSLMLVVMTFNVGVILAVCGGFAIGALLFGHAGERPSGPIVRQVAPVGASSELETVFVEGAACCSGGSGCGGGGHSGGQL</sequence>
<evidence type="ECO:0000256" key="7">
    <source>
        <dbReference type="SAM" id="MobiDB-lite"/>
    </source>
</evidence>
<organism evidence="10">
    <name type="scientific">Chlorella variabilis</name>
    <name type="common">Green alga</name>
    <dbReference type="NCBI Taxonomy" id="554065"/>
    <lineage>
        <taxon>Eukaryota</taxon>
        <taxon>Viridiplantae</taxon>
        <taxon>Chlorophyta</taxon>
        <taxon>core chlorophytes</taxon>
        <taxon>Trebouxiophyceae</taxon>
        <taxon>Chlorellales</taxon>
        <taxon>Chlorellaceae</taxon>
        <taxon>Chlorella clade</taxon>
        <taxon>Chlorella</taxon>
    </lineage>
</organism>
<dbReference type="GO" id="GO:0016020">
    <property type="term" value="C:membrane"/>
    <property type="evidence" value="ECO:0007669"/>
    <property type="project" value="UniProtKB-SubCell"/>
</dbReference>
<evidence type="ECO:0000256" key="2">
    <source>
        <dbReference type="ARBA" id="ARBA00022692"/>
    </source>
</evidence>
<evidence type="ECO:0000313" key="9">
    <source>
        <dbReference type="EMBL" id="EFN53334.1"/>
    </source>
</evidence>
<keyword evidence="10" id="KW-1185">Reference proteome</keyword>
<evidence type="ECO:0000256" key="1">
    <source>
        <dbReference type="ARBA" id="ARBA00006921"/>
    </source>
</evidence>
<dbReference type="KEGG" id="cvr:CHLNCDRAFT_137060"/>
<dbReference type="InParanoid" id="E1ZLW6"/>
<dbReference type="AlphaFoldDB" id="E1ZLW6"/>
<dbReference type="InterPro" id="IPR007274">
    <property type="entry name" value="Cop_transporter"/>
</dbReference>
<protein>
    <recommendedName>
        <fullName evidence="6">Copper transport protein</fullName>
    </recommendedName>
</protein>